<keyword evidence="2 3" id="KW-0802">TPR repeat</keyword>
<dbReference type="HOGENOM" id="CLU_520393_0_0_0"/>
<accession>A0A081BQF1</accession>
<dbReference type="InterPro" id="IPR011990">
    <property type="entry name" value="TPR-like_helical_dom_sf"/>
</dbReference>
<feature type="coiled-coil region" evidence="4">
    <location>
        <begin position="237"/>
        <end position="324"/>
    </location>
</feature>
<organism evidence="5">
    <name type="scientific">Candidatus Moduliflexus flocculans</name>
    <dbReference type="NCBI Taxonomy" id="1499966"/>
    <lineage>
        <taxon>Bacteria</taxon>
        <taxon>Candidatus Moduliflexota</taxon>
        <taxon>Candidatus Moduliflexia</taxon>
        <taxon>Candidatus Moduliflexales</taxon>
        <taxon>Candidatus Moduliflexaceae</taxon>
    </lineage>
</organism>
<protein>
    <submittedName>
        <fullName evidence="5">Chromosome segregation ATPases</fullName>
    </submittedName>
</protein>
<dbReference type="SUPFAM" id="SSF48452">
    <property type="entry name" value="TPR-like"/>
    <property type="match status" value="1"/>
</dbReference>
<dbReference type="Gene3D" id="1.25.40.10">
    <property type="entry name" value="Tetratricopeptide repeat domain"/>
    <property type="match status" value="2"/>
</dbReference>
<dbReference type="InterPro" id="IPR051012">
    <property type="entry name" value="CellSynth/LPSAsmb/PSIAsmb"/>
</dbReference>
<proteinExistence type="predicted"/>
<evidence type="ECO:0000313" key="5">
    <source>
        <dbReference type="EMBL" id="GAK52617.1"/>
    </source>
</evidence>
<dbReference type="PANTHER" id="PTHR45586:SF1">
    <property type="entry name" value="LIPOPOLYSACCHARIDE ASSEMBLY PROTEIN B"/>
    <property type="match status" value="1"/>
</dbReference>
<dbReference type="STRING" id="1499966.U14_03869"/>
<gene>
    <name evidence="5" type="ORF">U14_03869</name>
</gene>
<evidence type="ECO:0000256" key="4">
    <source>
        <dbReference type="SAM" id="Coils"/>
    </source>
</evidence>
<keyword evidence="4" id="KW-0175">Coiled coil</keyword>
<evidence type="ECO:0000256" key="3">
    <source>
        <dbReference type="PROSITE-ProRule" id="PRU00339"/>
    </source>
</evidence>
<reference evidence="5" key="1">
    <citation type="journal article" date="2015" name="PeerJ">
        <title>First genomic representation of candidate bacterial phylum KSB3 points to enhanced environmental sensing as a trigger of wastewater bulking.</title>
        <authorList>
            <person name="Sekiguchi Y."/>
            <person name="Ohashi A."/>
            <person name="Parks D.H."/>
            <person name="Yamauchi T."/>
            <person name="Tyson G.W."/>
            <person name="Hugenholtz P."/>
        </authorList>
    </citation>
    <scope>NUCLEOTIDE SEQUENCE [LARGE SCALE GENOMIC DNA]</scope>
</reference>
<dbReference type="SMART" id="SM00028">
    <property type="entry name" value="TPR"/>
    <property type="match status" value="2"/>
</dbReference>
<keyword evidence="6" id="KW-1185">Reference proteome</keyword>
<sequence length="525" mass="60974">MIAQHQEHKLFQGITEKLTRQKIRKCRQRLGNGHDMELHVTVAQLYQHLGEDSLALESYQLAVKSLLLQGMPLTPADSDHLIKIYKRILECSPLNEEVAEKLGQEYLRRGWIYRAVELHTLFAERYARKGDYQKATQHYETVFTIEPGSISARTTCALLYCQLRDYENAARQYEQIGKIYFEHQRFDGAVEYYQQAVMLSPETPALRERLQLAQQIVAGKVPPQAYLQIGKESAQQASILQRSLAEKEQVERELRRNIAMLKQRYEQATTVKNEQLRTTQKRLDELSAYVAVTKDSLAQIASEKQRLEAQLAQEASYKQELEHKLAKLCALELCDCESGDVKTASPAHRERSRRLDAVTARLHTEKGRLEDALHAKLDQVNQREEGLRRDLQTQTSRGSALEHQLQHVLEEHAAMEQRLQGQLHESLQREHALQNQVKSLIVQHEQVLAYMTDEKRVYEEKYQHAQAGRNQAETDSISTLERLNGELSRQSRMDQMLSDQFRMSVDEIRHLLYFQEEEIHKLEQL</sequence>
<feature type="repeat" description="TPR" evidence="3">
    <location>
        <begin position="116"/>
        <end position="149"/>
    </location>
</feature>
<name>A0A081BQF1_9BACT</name>
<dbReference type="PROSITE" id="PS50293">
    <property type="entry name" value="TPR_REGION"/>
    <property type="match status" value="1"/>
</dbReference>
<dbReference type="Pfam" id="PF13181">
    <property type="entry name" value="TPR_8"/>
    <property type="match status" value="1"/>
</dbReference>
<feature type="repeat" description="TPR" evidence="3">
    <location>
        <begin position="170"/>
        <end position="203"/>
    </location>
</feature>
<evidence type="ECO:0000256" key="1">
    <source>
        <dbReference type="ARBA" id="ARBA00022737"/>
    </source>
</evidence>
<dbReference type="EMBL" id="DF820458">
    <property type="protein sequence ID" value="GAK52617.1"/>
    <property type="molecule type" value="Genomic_DNA"/>
</dbReference>
<dbReference type="Proteomes" id="UP000030700">
    <property type="component" value="Unassembled WGS sequence"/>
</dbReference>
<dbReference type="PANTHER" id="PTHR45586">
    <property type="entry name" value="TPR REPEAT-CONTAINING PROTEIN PA4667"/>
    <property type="match status" value="1"/>
</dbReference>
<dbReference type="PROSITE" id="PS50005">
    <property type="entry name" value="TPR"/>
    <property type="match status" value="2"/>
</dbReference>
<dbReference type="AlphaFoldDB" id="A0A081BQF1"/>
<evidence type="ECO:0000256" key="2">
    <source>
        <dbReference type="ARBA" id="ARBA00022803"/>
    </source>
</evidence>
<keyword evidence="1" id="KW-0677">Repeat</keyword>
<evidence type="ECO:0000313" key="6">
    <source>
        <dbReference type="Proteomes" id="UP000030700"/>
    </source>
</evidence>
<dbReference type="InterPro" id="IPR019734">
    <property type="entry name" value="TPR_rpt"/>
</dbReference>